<comment type="caution">
    <text evidence="2">The sequence shown here is derived from an EMBL/GenBank/DDBJ whole genome shotgun (WGS) entry which is preliminary data.</text>
</comment>
<feature type="domain" description="Lipocalin-like" evidence="1">
    <location>
        <begin position="101"/>
        <end position="220"/>
    </location>
</feature>
<proteinExistence type="predicted"/>
<keyword evidence="3" id="KW-1185">Reference proteome</keyword>
<gene>
    <name evidence="2" type="ORF">N7493_004871</name>
</gene>
<protein>
    <recommendedName>
        <fullName evidence="1">Lipocalin-like domain-containing protein</fullName>
    </recommendedName>
</protein>
<evidence type="ECO:0000313" key="2">
    <source>
        <dbReference type="EMBL" id="KAJ5727051.1"/>
    </source>
</evidence>
<dbReference type="Proteomes" id="UP001215712">
    <property type="component" value="Unassembled WGS sequence"/>
</dbReference>
<dbReference type="EMBL" id="JAQJAN010000006">
    <property type="protein sequence ID" value="KAJ5727051.1"/>
    <property type="molecule type" value="Genomic_DNA"/>
</dbReference>
<evidence type="ECO:0000313" key="3">
    <source>
        <dbReference type="Proteomes" id="UP001215712"/>
    </source>
</evidence>
<accession>A0AAD6HMF9</accession>
<dbReference type="InterPro" id="IPR024311">
    <property type="entry name" value="Lipocalin-like"/>
</dbReference>
<sequence>MQAITLSGEKTLEILRNRLLDAVKKEAAALIAENFGSAEDIDRNFKSLFLADLGPNEIADPDPIGGCNDDSSTFYVISHSPRCVNQKRSVELAKLIHDNLVGVWKMLEWGMLDTANRNHKIHPWGPTLEGQMMFSPNGYVNGLLLVPGQAEFGGDEPWTAGASELAESARKCCSYSGKFFIEMTTIGPSVVYDLDLCNYPVFREQKFRVFVDFFSKDDQQYLIATLTSSDSASQKQEVFRKM</sequence>
<organism evidence="2 3">
    <name type="scientific">Penicillium malachiteum</name>
    <dbReference type="NCBI Taxonomy" id="1324776"/>
    <lineage>
        <taxon>Eukaryota</taxon>
        <taxon>Fungi</taxon>
        <taxon>Dikarya</taxon>
        <taxon>Ascomycota</taxon>
        <taxon>Pezizomycotina</taxon>
        <taxon>Eurotiomycetes</taxon>
        <taxon>Eurotiomycetidae</taxon>
        <taxon>Eurotiales</taxon>
        <taxon>Aspergillaceae</taxon>
        <taxon>Penicillium</taxon>
    </lineage>
</organism>
<dbReference type="AlphaFoldDB" id="A0AAD6HMF9"/>
<reference evidence="2" key="2">
    <citation type="submission" date="2023-01" db="EMBL/GenBank/DDBJ databases">
        <authorList>
            <person name="Petersen C."/>
        </authorList>
    </citation>
    <scope>NUCLEOTIDE SEQUENCE</scope>
    <source>
        <strain evidence="2">IBT 17514</strain>
    </source>
</reference>
<dbReference type="Pfam" id="PF13924">
    <property type="entry name" value="Lipocalin_5"/>
    <property type="match status" value="1"/>
</dbReference>
<reference evidence="2" key="1">
    <citation type="journal article" date="2023" name="IMA Fungus">
        <title>Comparative genomic study of the Penicillium genus elucidates a diverse pangenome and 15 lateral gene transfer events.</title>
        <authorList>
            <person name="Petersen C."/>
            <person name="Sorensen T."/>
            <person name="Nielsen M.R."/>
            <person name="Sondergaard T.E."/>
            <person name="Sorensen J.L."/>
            <person name="Fitzpatrick D.A."/>
            <person name="Frisvad J.C."/>
            <person name="Nielsen K.L."/>
        </authorList>
    </citation>
    <scope>NUCLEOTIDE SEQUENCE</scope>
    <source>
        <strain evidence="2">IBT 17514</strain>
    </source>
</reference>
<evidence type="ECO:0000259" key="1">
    <source>
        <dbReference type="Pfam" id="PF13924"/>
    </source>
</evidence>
<name>A0AAD6HMF9_9EURO</name>